<reference evidence="2 3" key="1">
    <citation type="submission" date="2016-04" db="EMBL/GenBank/DDBJ databases">
        <title>Draft Genome Assembly of the Bloom-forming Cyanobacterium Nodularia spumigena Strain CENA596 in Shrimp Production Ponds.</title>
        <authorList>
            <person name="Popin R.V."/>
            <person name="Rigonato J."/>
            <person name="Abreu V.A."/>
            <person name="Andreote A.P."/>
            <person name="Silveira S.B."/>
            <person name="Odebrecht C."/>
            <person name="Fiore M.F."/>
        </authorList>
    </citation>
    <scope>NUCLEOTIDE SEQUENCE [LARGE SCALE GENOMIC DNA]</scope>
    <source>
        <strain evidence="2 3">CENA596</strain>
    </source>
</reference>
<name>A0A161VQ43_NODSP</name>
<dbReference type="Proteomes" id="UP000076555">
    <property type="component" value="Unassembled WGS sequence"/>
</dbReference>
<evidence type="ECO:0000313" key="2">
    <source>
        <dbReference type="EMBL" id="KZL49145.1"/>
    </source>
</evidence>
<sequence>MTSVAGLPVCWQYFSSFSASCVAKFTVIRFTAHFLLVIIMLFAVCLHHQKEQLTQEEDDKIIRVCVKKQAMPLALKKLSFSNVLIIAQ</sequence>
<dbReference type="EMBL" id="LWAJ01000195">
    <property type="protein sequence ID" value="KZL49145.1"/>
    <property type="molecule type" value="Genomic_DNA"/>
</dbReference>
<dbReference type="AlphaFoldDB" id="A0A161VQ43"/>
<protein>
    <submittedName>
        <fullName evidence="2">Uncharacterized protein</fullName>
    </submittedName>
</protein>
<evidence type="ECO:0000256" key="1">
    <source>
        <dbReference type="SAM" id="Phobius"/>
    </source>
</evidence>
<comment type="caution">
    <text evidence="2">The sequence shown here is derived from an EMBL/GenBank/DDBJ whole genome shotgun (WGS) entry which is preliminary data.</text>
</comment>
<keyword evidence="1" id="KW-0812">Transmembrane</keyword>
<gene>
    <name evidence="2" type="ORF">A2T98_14340</name>
</gene>
<accession>A0A161VQ43</accession>
<evidence type="ECO:0000313" key="3">
    <source>
        <dbReference type="Proteomes" id="UP000076555"/>
    </source>
</evidence>
<keyword evidence="1" id="KW-0472">Membrane</keyword>
<proteinExistence type="predicted"/>
<feature type="transmembrane region" description="Helical" evidence="1">
    <location>
        <begin position="28"/>
        <end position="46"/>
    </location>
</feature>
<keyword evidence="1" id="KW-1133">Transmembrane helix</keyword>
<organism evidence="2 3">
    <name type="scientific">Nodularia spumigena CENA596</name>
    <dbReference type="NCBI Taxonomy" id="1819295"/>
    <lineage>
        <taxon>Bacteria</taxon>
        <taxon>Bacillati</taxon>
        <taxon>Cyanobacteriota</taxon>
        <taxon>Cyanophyceae</taxon>
        <taxon>Nostocales</taxon>
        <taxon>Nodulariaceae</taxon>
        <taxon>Nodularia</taxon>
    </lineage>
</organism>